<feature type="compositionally biased region" description="Basic residues" evidence="2">
    <location>
        <begin position="67"/>
        <end position="76"/>
    </location>
</feature>
<dbReference type="OrthoDB" id="242766at2759"/>
<organism evidence="4 5">
    <name type="scientific">Hypsibius exemplaris</name>
    <name type="common">Freshwater tardigrade</name>
    <dbReference type="NCBI Taxonomy" id="2072580"/>
    <lineage>
        <taxon>Eukaryota</taxon>
        <taxon>Metazoa</taxon>
        <taxon>Ecdysozoa</taxon>
        <taxon>Tardigrada</taxon>
        <taxon>Eutardigrada</taxon>
        <taxon>Parachela</taxon>
        <taxon>Hypsibioidea</taxon>
        <taxon>Hypsibiidae</taxon>
        <taxon>Hypsibius</taxon>
    </lineage>
</organism>
<feature type="domain" description="DUF155" evidence="3">
    <location>
        <begin position="190"/>
        <end position="390"/>
    </location>
</feature>
<protein>
    <submittedName>
        <fullName evidence="4">Required for meiotic nuclear division protein 1-like protein</fullName>
    </submittedName>
</protein>
<dbReference type="InterPro" id="IPR003734">
    <property type="entry name" value="DUF155"/>
</dbReference>
<dbReference type="Proteomes" id="UP000192578">
    <property type="component" value="Unassembled WGS sequence"/>
</dbReference>
<feature type="region of interest" description="Disordered" evidence="2">
    <location>
        <begin position="52"/>
        <end position="94"/>
    </location>
</feature>
<feature type="compositionally biased region" description="Polar residues" evidence="2">
    <location>
        <begin position="79"/>
        <end position="94"/>
    </location>
</feature>
<dbReference type="GO" id="GO:0070131">
    <property type="term" value="P:positive regulation of mitochondrial translation"/>
    <property type="evidence" value="ECO:0007669"/>
    <property type="project" value="TreeGrafter"/>
</dbReference>
<reference evidence="5" key="1">
    <citation type="submission" date="2017-01" db="EMBL/GenBank/DDBJ databases">
        <title>Comparative genomics of anhydrobiosis in the tardigrade Hypsibius dujardini.</title>
        <authorList>
            <person name="Yoshida Y."/>
            <person name="Koutsovoulos G."/>
            <person name="Laetsch D."/>
            <person name="Stevens L."/>
            <person name="Kumar S."/>
            <person name="Horikawa D."/>
            <person name="Ishino K."/>
            <person name="Komine S."/>
            <person name="Tomita M."/>
            <person name="Blaxter M."/>
            <person name="Arakawa K."/>
        </authorList>
    </citation>
    <scope>NUCLEOTIDE SEQUENCE [LARGE SCALE GENOMIC DNA]</scope>
    <source>
        <strain evidence="5">Z151</strain>
    </source>
</reference>
<dbReference type="EMBL" id="MTYJ01000140">
    <property type="protein sequence ID" value="OQV12639.1"/>
    <property type="molecule type" value="Genomic_DNA"/>
</dbReference>
<name>A0A1W0WBQ4_HYPEX</name>
<dbReference type="PANTHER" id="PTHR16255:SF1">
    <property type="entry name" value="REQUIRED FOR MEIOTIC NUCLEAR DIVISION PROTEIN 1 HOMOLOG"/>
    <property type="match status" value="1"/>
</dbReference>
<dbReference type="Pfam" id="PF02582">
    <property type="entry name" value="DUF155"/>
    <property type="match status" value="1"/>
</dbReference>
<sequence>MIFRLVGQRLIQTYLTSHSLPIVQSRLLLSNRQVPARASAISRRHRLFSNEATTATAEDVKEATAHPHLRPPRKLRQVSDGSTSVEDVSATTEATALPGSETDRAVKRLIVPRSDHRWSVVSYCTASEYKLDALKKHLHTWRNFAGESVYQLTDSFLTAELGENAVHYKLSKGVAEPNALTTAEVEPGEVFIFSEGTVVFWNVPKADASFVLKALEQFEVKPYPRAIVEHEAEYLHYSYLGRSDLTDRNLTSDGQGRHLPGGQLARLTTGGQILLDRLATDEPQFSLVKYTFSDAIAMSVKLATYESLLQKYVASIENTAEDMKTKGKVGLTKDQVLRKTGELFDLRHAVNLGSNMLDPPDFYWDRDDLENLYRQMCTYLNISRRTKVINEKLNHCYALVEFFRDHLNNAKSVRLELWIIALIMVEVVFEFLHFLESYRNRELLFASRPEATASPPSASAEVADVLIRR</sequence>
<proteinExistence type="inferred from homology"/>
<evidence type="ECO:0000256" key="1">
    <source>
        <dbReference type="ARBA" id="ARBA00008306"/>
    </source>
</evidence>
<evidence type="ECO:0000313" key="4">
    <source>
        <dbReference type="EMBL" id="OQV12639.1"/>
    </source>
</evidence>
<evidence type="ECO:0000259" key="3">
    <source>
        <dbReference type="Pfam" id="PF02582"/>
    </source>
</evidence>
<dbReference type="InterPro" id="IPR051624">
    <property type="entry name" value="RMD1/Sad1-interacting"/>
</dbReference>
<keyword evidence="5" id="KW-1185">Reference proteome</keyword>
<comment type="similarity">
    <text evidence="1">Belongs to the RMD1/sif2 family.</text>
</comment>
<gene>
    <name evidence="4" type="ORF">BV898_13128</name>
</gene>
<accession>A0A1W0WBQ4</accession>
<evidence type="ECO:0000313" key="5">
    <source>
        <dbReference type="Proteomes" id="UP000192578"/>
    </source>
</evidence>
<comment type="caution">
    <text evidence="4">The sequence shown here is derived from an EMBL/GenBank/DDBJ whole genome shotgun (WGS) entry which is preliminary data.</text>
</comment>
<dbReference type="AlphaFoldDB" id="A0A1W0WBQ4"/>
<dbReference type="GO" id="GO:0005739">
    <property type="term" value="C:mitochondrion"/>
    <property type="evidence" value="ECO:0007669"/>
    <property type="project" value="UniProtKB-ARBA"/>
</dbReference>
<evidence type="ECO:0000256" key="2">
    <source>
        <dbReference type="SAM" id="MobiDB-lite"/>
    </source>
</evidence>
<dbReference type="PANTHER" id="PTHR16255">
    <property type="entry name" value="REQUIRED FOR MEIOTIC NUCLEAR DIVISION PROTEIN 1 HOMOLOG"/>
    <property type="match status" value="1"/>
</dbReference>